<proteinExistence type="predicted"/>
<organism evidence="2 3">
    <name type="scientific">Streblomastix strix</name>
    <dbReference type="NCBI Taxonomy" id="222440"/>
    <lineage>
        <taxon>Eukaryota</taxon>
        <taxon>Metamonada</taxon>
        <taxon>Preaxostyla</taxon>
        <taxon>Oxymonadida</taxon>
        <taxon>Streblomastigidae</taxon>
        <taxon>Streblomastix</taxon>
    </lineage>
</organism>
<feature type="region of interest" description="Disordered" evidence="1">
    <location>
        <begin position="41"/>
        <end position="60"/>
    </location>
</feature>
<evidence type="ECO:0000313" key="2">
    <source>
        <dbReference type="EMBL" id="KAA6366501.1"/>
    </source>
</evidence>
<protein>
    <submittedName>
        <fullName evidence="2">Uncharacterized protein</fullName>
    </submittedName>
</protein>
<comment type="caution">
    <text evidence="2">The sequence shown here is derived from an EMBL/GenBank/DDBJ whole genome shotgun (WGS) entry which is preliminary data.</text>
</comment>
<sequence length="261" mass="30436">MRPNWEKENQSKLDTHQFVEVHKITNTVDEQCEDRVRKQLAIDPTADTDHQQRANGRNLKDNTRVGDKIMEFNIPCAQTELRMNMNFTLLNSKQGTNCETLQDDRHPRYNFYAQERGLDVHVGYNICFQPFNVQRVRERCEMQIQNQADDIISIRRDGMDNQSEQVQTRSQEINKIPGMELESGINDAIDNQVNEEIGDGIINQIGAVDTFAKVISNRKKRNKVDWTNPIYKSLIHTRRSSYHFHESGNEQTSKEGRMEKP</sequence>
<gene>
    <name evidence="2" type="ORF">EZS28_037971</name>
</gene>
<feature type="region of interest" description="Disordered" evidence="1">
    <location>
        <begin position="242"/>
        <end position="261"/>
    </location>
</feature>
<evidence type="ECO:0000256" key="1">
    <source>
        <dbReference type="SAM" id="MobiDB-lite"/>
    </source>
</evidence>
<dbReference type="EMBL" id="SNRW01019316">
    <property type="protein sequence ID" value="KAA6366501.1"/>
    <property type="molecule type" value="Genomic_DNA"/>
</dbReference>
<feature type="compositionally biased region" description="Basic and acidic residues" evidence="1">
    <location>
        <begin position="243"/>
        <end position="261"/>
    </location>
</feature>
<accession>A0A5J4U9E0</accession>
<reference evidence="2 3" key="1">
    <citation type="submission" date="2019-03" db="EMBL/GenBank/DDBJ databases">
        <title>Single cell metagenomics reveals metabolic interactions within the superorganism composed of flagellate Streblomastix strix and complex community of Bacteroidetes bacteria on its surface.</title>
        <authorList>
            <person name="Treitli S.C."/>
            <person name="Kolisko M."/>
            <person name="Husnik F."/>
            <person name="Keeling P."/>
            <person name="Hampl V."/>
        </authorList>
    </citation>
    <scope>NUCLEOTIDE SEQUENCE [LARGE SCALE GENOMIC DNA]</scope>
    <source>
        <strain evidence="2">ST1C</strain>
    </source>
</reference>
<evidence type="ECO:0000313" key="3">
    <source>
        <dbReference type="Proteomes" id="UP000324800"/>
    </source>
</evidence>
<feature type="compositionally biased region" description="Basic and acidic residues" evidence="1">
    <location>
        <begin position="47"/>
        <end position="60"/>
    </location>
</feature>
<feature type="non-terminal residue" evidence="2">
    <location>
        <position position="261"/>
    </location>
</feature>
<dbReference type="AlphaFoldDB" id="A0A5J4U9E0"/>
<dbReference type="Proteomes" id="UP000324800">
    <property type="component" value="Unassembled WGS sequence"/>
</dbReference>
<name>A0A5J4U9E0_9EUKA</name>